<reference evidence="1 2" key="1">
    <citation type="submission" date="2024-01" db="EMBL/GenBank/DDBJ databases">
        <title>The genomes of 5 underutilized Papilionoideae crops provide insights into root nodulation and disease resistance.</title>
        <authorList>
            <person name="Yuan L."/>
        </authorList>
    </citation>
    <scope>NUCLEOTIDE SEQUENCE [LARGE SCALE GENOMIC DNA]</scope>
    <source>
        <strain evidence="1">LY-2023</strain>
        <tissue evidence="1">Leaf</tissue>
    </source>
</reference>
<gene>
    <name evidence="1" type="ORF">RJT34_00618</name>
</gene>
<accession>A0AAN9KFZ8</accession>
<organism evidence="1 2">
    <name type="scientific">Clitoria ternatea</name>
    <name type="common">Butterfly pea</name>
    <dbReference type="NCBI Taxonomy" id="43366"/>
    <lineage>
        <taxon>Eukaryota</taxon>
        <taxon>Viridiplantae</taxon>
        <taxon>Streptophyta</taxon>
        <taxon>Embryophyta</taxon>
        <taxon>Tracheophyta</taxon>
        <taxon>Spermatophyta</taxon>
        <taxon>Magnoliopsida</taxon>
        <taxon>eudicotyledons</taxon>
        <taxon>Gunneridae</taxon>
        <taxon>Pentapetalae</taxon>
        <taxon>rosids</taxon>
        <taxon>fabids</taxon>
        <taxon>Fabales</taxon>
        <taxon>Fabaceae</taxon>
        <taxon>Papilionoideae</taxon>
        <taxon>50 kb inversion clade</taxon>
        <taxon>NPAAA clade</taxon>
        <taxon>indigoferoid/millettioid clade</taxon>
        <taxon>Phaseoleae</taxon>
        <taxon>Clitoria</taxon>
    </lineage>
</organism>
<keyword evidence="2" id="KW-1185">Reference proteome</keyword>
<name>A0AAN9KFZ8_CLITE</name>
<evidence type="ECO:0000313" key="1">
    <source>
        <dbReference type="EMBL" id="KAK7316860.1"/>
    </source>
</evidence>
<dbReference type="Proteomes" id="UP001359559">
    <property type="component" value="Unassembled WGS sequence"/>
</dbReference>
<evidence type="ECO:0000313" key="2">
    <source>
        <dbReference type="Proteomes" id="UP001359559"/>
    </source>
</evidence>
<proteinExistence type="predicted"/>
<dbReference type="EMBL" id="JAYKXN010000001">
    <property type="protein sequence ID" value="KAK7316860.1"/>
    <property type="molecule type" value="Genomic_DNA"/>
</dbReference>
<sequence>MRYCLGKGDGNAIASNPIHEALPVNRRTMAFPNKNTTTFPLPSRHTPLLANPIPFRQRVNAVTLRQMPLSHWFNH</sequence>
<dbReference type="AlphaFoldDB" id="A0AAN9KFZ8"/>
<protein>
    <submittedName>
        <fullName evidence="1">Uncharacterized protein</fullName>
    </submittedName>
</protein>
<comment type="caution">
    <text evidence="1">The sequence shown here is derived from an EMBL/GenBank/DDBJ whole genome shotgun (WGS) entry which is preliminary data.</text>
</comment>